<dbReference type="SMART" id="SM00530">
    <property type="entry name" value="HTH_XRE"/>
    <property type="match status" value="1"/>
</dbReference>
<protein>
    <submittedName>
        <fullName evidence="2">Transcriptional regulator</fullName>
    </submittedName>
</protein>
<evidence type="ECO:0000313" key="3">
    <source>
        <dbReference type="Proteomes" id="UP000240419"/>
    </source>
</evidence>
<dbReference type="Proteomes" id="UP000240419">
    <property type="component" value="Unassembled WGS sequence"/>
</dbReference>
<dbReference type="Pfam" id="PF01381">
    <property type="entry name" value="HTH_3"/>
    <property type="match status" value="1"/>
</dbReference>
<name>A0A2P7VII1_9BACL</name>
<dbReference type="GO" id="GO:0003677">
    <property type="term" value="F:DNA binding"/>
    <property type="evidence" value="ECO:0007669"/>
    <property type="project" value="InterPro"/>
</dbReference>
<accession>A0A2P7VII1</accession>
<dbReference type="EMBL" id="PXZM01000005">
    <property type="protein sequence ID" value="PSJ99031.1"/>
    <property type="molecule type" value="Genomic_DNA"/>
</dbReference>
<dbReference type="CDD" id="cd00093">
    <property type="entry name" value="HTH_XRE"/>
    <property type="match status" value="1"/>
</dbReference>
<dbReference type="Gene3D" id="1.10.260.40">
    <property type="entry name" value="lambda repressor-like DNA-binding domains"/>
    <property type="match status" value="1"/>
</dbReference>
<dbReference type="SUPFAM" id="SSF48452">
    <property type="entry name" value="TPR-like"/>
    <property type="match status" value="1"/>
</dbReference>
<dbReference type="InterPro" id="IPR010982">
    <property type="entry name" value="Lambda_DNA-bd_dom_sf"/>
</dbReference>
<dbReference type="PROSITE" id="PS50943">
    <property type="entry name" value="HTH_CROC1"/>
    <property type="match status" value="1"/>
</dbReference>
<gene>
    <name evidence="2" type="ORF">C7R93_05245</name>
</gene>
<dbReference type="RefSeq" id="WP_106837827.1">
    <property type="nucleotide sequence ID" value="NZ_JBCNIW010000040.1"/>
</dbReference>
<sequence>MKTIGDMLFEYRKNKGLSFTELEEETGISRGVLQKIESGETKRPEYKTVKALAAILTHPYEGIIELYIEDEHRIDTLYEILQEVISRNHTSLVEKVSLKILQSPNERIEVALERLYNFAESTTENIANKEVGLSLYEMIVRYARQCGEPKYIAKALFKKYMIERYDLKRLRETFSNGEEILHYVDFLSQDEKITFYYRMALHAHNIENNMQCIKLGKMGHAEDKTSNTLKEQVALAICNSYLFLGNYNGLEEHLNIYAELKYTQIIKRLKFYRAIILSRTGRYNTAIPMLYECLEEVTDSNRLHRVNMLLEALLKANDLSSVSSILENEEDKILIHYTDPYQHSELGRYYKYKGKFLTRKGNFDEGIEAYLKSILHYAKVNDYKSILRYYYEIHSYHYIHERMMKLELLGRLKEVYNELQKENEWS</sequence>
<evidence type="ECO:0000259" key="1">
    <source>
        <dbReference type="PROSITE" id="PS50943"/>
    </source>
</evidence>
<dbReference type="OrthoDB" id="2474838at2"/>
<comment type="caution">
    <text evidence="2">The sequence shown here is derived from an EMBL/GenBank/DDBJ whole genome shotgun (WGS) entry which is preliminary data.</text>
</comment>
<feature type="domain" description="HTH cro/C1-type" evidence="1">
    <location>
        <begin position="10"/>
        <end position="63"/>
    </location>
</feature>
<keyword evidence="3" id="KW-1185">Reference proteome</keyword>
<dbReference type="InterPro" id="IPR001387">
    <property type="entry name" value="Cro/C1-type_HTH"/>
</dbReference>
<organism evidence="2 3">
    <name type="scientific">Brevibacillus fortis</name>
    <dbReference type="NCBI Taxonomy" id="2126352"/>
    <lineage>
        <taxon>Bacteria</taxon>
        <taxon>Bacillati</taxon>
        <taxon>Bacillota</taxon>
        <taxon>Bacilli</taxon>
        <taxon>Bacillales</taxon>
        <taxon>Paenibacillaceae</taxon>
        <taxon>Brevibacillus</taxon>
    </lineage>
</organism>
<evidence type="ECO:0000313" key="2">
    <source>
        <dbReference type="EMBL" id="PSJ99031.1"/>
    </source>
</evidence>
<dbReference type="AlphaFoldDB" id="A0A2P7VII1"/>
<dbReference type="SUPFAM" id="SSF47413">
    <property type="entry name" value="lambda repressor-like DNA-binding domains"/>
    <property type="match status" value="1"/>
</dbReference>
<reference evidence="2 3" key="1">
    <citation type="submission" date="2018-03" db="EMBL/GenBank/DDBJ databases">
        <title>Brevisbacillus phylogenomics.</title>
        <authorList>
            <person name="Dunlap C."/>
        </authorList>
    </citation>
    <scope>NUCLEOTIDE SEQUENCE [LARGE SCALE GENOMIC DNA]</scope>
    <source>
        <strain evidence="2 3">NRRL NRS-1210</strain>
    </source>
</reference>
<dbReference type="InterPro" id="IPR011990">
    <property type="entry name" value="TPR-like_helical_dom_sf"/>
</dbReference>
<proteinExistence type="predicted"/>